<dbReference type="AlphaFoldDB" id="A0A7S8E877"/>
<name>A0A7S8E877_9CHLR</name>
<dbReference type="RefSeq" id="WP_195170233.1">
    <property type="nucleotide sequence ID" value="NZ_CP062983.1"/>
</dbReference>
<keyword evidence="3" id="KW-1185">Reference proteome</keyword>
<organism evidence="2 3">
    <name type="scientific">Phototrophicus methaneseepsis</name>
    <dbReference type="NCBI Taxonomy" id="2710758"/>
    <lineage>
        <taxon>Bacteria</taxon>
        <taxon>Bacillati</taxon>
        <taxon>Chloroflexota</taxon>
        <taxon>Candidatus Thermofontia</taxon>
        <taxon>Phototrophicales</taxon>
        <taxon>Phototrophicaceae</taxon>
        <taxon>Phototrophicus</taxon>
    </lineage>
</organism>
<protein>
    <submittedName>
        <fullName evidence="2">Uncharacterized protein</fullName>
    </submittedName>
</protein>
<gene>
    <name evidence="2" type="ORF">G4Y79_21150</name>
</gene>
<keyword evidence="1" id="KW-0812">Transmembrane</keyword>
<feature type="transmembrane region" description="Helical" evidence="1">
    <location>
        <begin position="43"/>
        <end position="68"/>
    </location>
</feature>
<dbReference type="EMBL" id="CP062983">
    <property type="protein sequence ID" value="QPC82164.1"/>
    <property type="molecule type" value="Genomic_DNA"/>
</dbReference>
<evidence type="ECO:0000313" key="3">
    <source>
        <dbReference type="Proteomes" id="UP000594468"/>
    </source>
</evidence>
<keyword evidence="1" id="KW-1133">Transmembrane helix</keyword>
<evidence type="ECO:0000256" key="1">
    <source>
        <dbReference type="SAM" id="Phobius"/>
    </source>
</evidence>
<proteinExistence type="predicted"/>
<keyword evidence="1" id="KW-0472">Membrane</keyword>
<sequence length="116" mass="12169">MEKRKNDSINSGCDNNTAAKFLVGLGLLWLLMSTGILKGILGLIFGTIGAVVGVGFTVLGTVIGVIFAAMGTIMAMVFGLGMFILPVALVLFAMKTLSDNANAPKAKRKNDDYTIV</sequence>
<evidence type="ECO:0000313" key="2">
    <source>
        <dbReference type="EMBL" id="QPC82164.1"/>
    </source>
</evidence>
<dbReference type="Proteomes" id="UP000594468">
    <property type="component" value="Chromosome"/>
</dbReference>
<accession>A0A7S8E877</accession>
<feature type="transmembrane region" description="Helical" evidence="1">
    <location>
        <begin position="75"/>
        <end position="94"/>
    </location>
</feature>
<reference evidence="2 3" key="1">
    <citation type="submission" date="2020-02" db="EMBL/GenBank/DDBJ databases">
        <authorList>
            <person name="Zheng R.K."/>
            <person name="Sun C.M."/>
        </authorList>
    </citation>
    <scope>NUCLEOTIDE SEQUENCE [LARGE SCALE GENOMIC DNA]</scope>
    <source>
        <strain evidence="3">rifampicinis</strain>
    </source>
</reference>
<feature type="transmembrane region" description="Helical" evidence="1">
    <location>
        <begin position="21"/>
        <end position="37"/>
    </location>
</feature>
<dbReference type="KEGG" id="pmet:G4Y79_21150"/>